<dbReference type="PANTHER" id="PTHR44591">
    <property type="entry name" value="STRESS RESPONSE REGULATOR PROTEIN 1"/>
    <property type="match status" value="1"/>
</dbReference>
<evidence type="ECO:0000313" key="4">
    <source>
        <dbReference type="EMBL" id="MBZ9612783.1"/>
    </source>
</evidence>
<sequence>MREPKVLLVDDVDYSRQLLRNNIMALADNKLLEHRTFNFFNAGTAGDAKVLFSLHQPDIVFLDIELPDSSGLELLAQFKQAKPNCFVVMISGVSTLENVTQSIKMGAATFIVKPFSGDKILAAMRLMEKQRRSQSA</sequence>
<dbReference type="SMART" id="SM00448">
    <property type="entry name" value="REC"/>
    <property type="match status" value="1"/>
</dbReference>
<dbReference type="PANTHER" id="PTHR44591:SF18">
    <property type="entry name" value="REGULATORY PROTEIN"/>
    <property type="match status" value="1"/>
</dbReference>
<dbReference type="RefSeq" id="WP_205312266.1">
    <property type="nucleotide sequence ID" value="NZ_JAERPS020000005.1"/>
</dbReference>
<keyword evidence="5" id="KW-1185">Reference proteome</keyword>
<reference evidence="4 5" key="2">
    <citation type="submission" date="2021-08" db="EMBL/GenBank/DDBJ databases">
        <title>Rheinheimera aquimaris sp. nov., isolated from seawater of the East Sea in Korea.</title>
        <authorList>
            <person name="Kim K.H."/>
            <person name="Wenting R."/>
            <person name="Kim K.R."/>
            <person name="Jeon C.O."/>
        </authorList>
    </citation>
    <scope>NUCLEOTIDE SEQUENCE [LARGE SCALE GENOMIC DNA]</scope>
    <source>
        <strain evidence="4 5">MA-13</strain>
    </source>
</reference>
<dbReference type="Gene3D" id="3.40.50.2300">
    <property type="match status" value="1"/>
</dbReference>
<dbReference type="EMBL" id="JAERPS020000005">
    <property type="protein sequence ID" value="MBZ9612783.1"/>
    <property type="molecule type" value="Genomic_DNA"/>
</dbReference>
<keyword evidence="1 2" id="KW-0597">Phosphoprotein</keyword>
<protein>
    <submittedName>
        <fullName evidence="4">Response regulator</fullName>
    </submittedName>
</protein>
<reference evidence="4 5" key="1">
    <citation type="submission" date="2020-12" db="EMBL/GenBank/DDBJ databases">
        <authorList>
            <person name="Ruan W."/>
            <person name="Khan S.A."/>
            <person name="Jeon C.O."/>
        </authorList>
    </citation>
    <scope>NUCLEOTIDE SEQUENCE [LARGE SCALE GENOMIC DNA]</scope>
    <source>
        <strain evidence="4 5">MA-13</strain>
    </source>
</reference>
<comment type="caution">
    <text evidence="4">The sequence shown here is derived from an EMBL/GenBank/DDBJ whole genome shotgun (WGS) entry which is preliminary data.</text>
</comment>
<dbReference type="PROSITE" id="PS50110">
    <property type="entry name" value="RESPONSE_REGULATORY"/>
    <property type="match status" value="1"/>
</dbReference>
<name>A0ABS7XB56_9GAMM</name>
<organism evidence="4 5">
    <name type="scientific">Rheinheimera maricola</name>
    <dbReference type="NCBI Taxonomy" id="2793282"/>
    <lineage>
        <taxon>Bacteria</taxon>
        <taxon>Pseudomonadati</taxon>
        <taxon>Pseudomonadota</taxon>
        <taxon>Gammaproteobacteria</taxon>
        <taxon>Chromatiales</taxon>
        <taxon>Chromatiaceae</taxon>
        <taxon>Rheinheimera</taxon>
    </lineage>
</organism>
<dbReference type="Proteomes" id="UP000663814">
    <property type="component" value="Unassembled WGS sequence"/>
</dbReference>
<proteinExistence type="predicted"/>
<dbReference type="InterPro" id="IPR011006">
    <property type="entry name" value="CheY-like_superfamily"/>
</dbReference>
<feature type="modified residue" description="4-aspartylphosphate" evidence="2">
    <location>
        <position position="63"/>
    </location>
</feature>
<dbReference type="SUPFAM" id="SSF52172">
    <property type="entry name" value="CheY-like"/>
    <property type="match status" value="1"/>
</dbReference>
<accession>A0ABS7XB56</accession>
<evidence type="ECO:0000259" key="3">
    <source>
        <dbReference type="PROSITE" id="PS50110"/>
    </source>
</evidence>
<dbReference type="InterPro" id="IPR050595">
    <property type="entry name" value="Bact_response_regulator"/>
</dbReference>
<feature type="domain" description="Response regulatory" evidence="3">
    <location>
        <begin position="5"/>
        <end position="128"/>
    </location>
</feature>
<dbReference type="Pfam" id="PF00072">
    <property type="entry name" value="Response_reg"/>
    <property type="match status" value="1"/>
</dbReference>
<evidence type="ECO:0000256" key="2">
    <source>
        <dbReference type="PROSITE-ProRule" id="PRU00169"/>
    </source>
</evidence>
<evidence type="ECO:0000256" key="1">
    <source>
        <dbReference type="ARBA" id="ARBA00022553"/>
    </source>
</evidence>
<gene>
    <name evidence="4" type="ORF">I4W93_014405</name>
</gene>
<dbReference type="InterPro" id="IPR001789">
    <property type="entry name" value="Sig_transdc_resp-reg_receiver"/>
</dbReference>
<evidence type="ECO:0000313" key="5">
    <source>
        <dbReference type="Proteomes" id="UP000663814"/>
    </source>
</evidence>